<keyword evidence="14" id="KW-1185">Reference proteome</keyword>
<dbReference type="STRING" id="246437.L9L1Q8"/>
<dbReference type="InterPro" id="IPR036772">
    <property type="entry name" value="SRCR-like_dom_sf"/>
</dbReference>
<keyword evidence="4" id="KW-0677">Repeat</keyword>
<dbReference type="FunFam" id="3.10.250.10:FF:000004">
    <property type="entry name" value="Scavenger receptor cysteine-rich type 1 protein M130"/>
    <property type="match status" value="1"/>
</dbReference>
<reference evidence="14" key="1">
    <citation type="submission" date="2012-07" db="EMBL/GenBank/DDBJ databases">
        <title>Genome of the Chinese tree shrew, a rising model animal genetically related to primates.</title>
        <authorList>
            <person name="Zhang G."/>
            <person name="Fan Y."/>
            <person name="Yao Y."/>
            <person name="Huang Z."/>
        </authorList>
    </citation>
    <scope>NUCLEOTIDE SEQUENCE [LARGE SCALE GENOMIC DNA]</scope>
</reference>
<dbReference type="PANTHER" id="PTHR47653">
    <property type="entry name" value="PROTEIN BARK BEETLE"/>
    <property type="match status" value="1"/>
</dbReference>
<feature type="disulfide bond" evidence="9">
    <location>
        <begin position="470"/>
        <end position="534"/>
    </location>
</feature>
<feature type="domain" description="SRCR" evidence="12">
    <location>
        <begin position="238"/>
        <end position="336"/>
    </location>
</feature>
<dbReference type="Proteomes" id="UP000011518">
    <property type="component" value="Unassembled WGS sequence"/>
</dbReference>
<evidence type="ECO:0000256" key="10">
    <source>
        <dbReference type="SAM" id="Phobius"/>
    </source>
</evidence>
<dbReference type="PROSITE" id="PS00420">
    <property type="entry name" value="SRCR_1"/>
    <property type="match status" value="1"/>
</dbReference>
<feature type="disulfide bond" evidence="9">
    <location>
        <begin position="378"/>
        <end position="439"/>
    </location>
</feature>
<dbReference type="GO" id="GO:0016020">
    <property type="term" value="C:membrane"/>
    <property type="evidence" value="ECO:0007669"/>
    <property type="project" value="UniProtKB-SubCell"/>
</dbReference>
<gene>
    <name evidence="13" type="ORF">TREES_T100016933</name>
</gene>
<keyword evidence="2 10" id="KW-0812">Transmembrane</keyword>
<sequence>MALSPLGLLLLFLVCWTLLPGPSGEESLSLLGARNHCEGLLQVQYLKQKGPMCADHWDMKAASVTCRQLDCGPVFSSLKYVVRSRELEVPWLNGVHCHGDEASLWECSLGAWEYQSSCECRCVVVMTCSGGTLQQIGLGGGGSPCAGIPEVVNPAGFVLRCELYKEEATVFCTELGCGTALQWSSVYPGMDREDHWQKFVSCQGTESSIFNCKINMNFLEQCDLSTYTEVVCSGHIEARLVGGAHPCTGRLEVRQGLTWGTICDSNLDLTTAHVVCRELRCGVAVSMHGGAHFSQGSGIVWNEAFRCMGNESLLFYCPREPGHQCGHSQDAGLTCSGEKCRLVNGSNSCEGHVEVHVQGTWAPVCATHWDLADATVLCHQLNCGNVVAIPQGGHFGEGEGPIWPDVFHCVGTEPHLLSCPASTLGAPACAQGNMASAICSEEGALRLRGGEDHCSGRVELWHTGSWGTVCDDSWDLADAEVVCRQLGCGQAENALGSAAFSPGSGPIWLDEVGCRGSEETLWDCPAQPWGRGDCTHKEDAGVRCSGPSLVPPPVHKAWTLPETACLILGSLLCIISLFLGAQWCHRKAACMGSVLSETPSEGVYEDIGAVFMGVKDTRAALPGDPVLEEEYDDVG</sequence>
<reference evidence="14" key="2">
    <citation type="journal article" date="2013" name="Nat. Commun.">
        <title>Genome of the Chinese tree shrew.</title>
        <authorList>
            <person name="Fan Y."/>
            <person name="Huang Z.Y."/>
            <person name="Cao C.C."/>
            <person name="Chen C.S."/>
            <person name="Chen Y.X."/>
            <person name="Fan D.D."/>
            <person name="He J."/>
            <person name="Hou H.L."/>
            <person name="Hu L."/>
            <person name="Hu X.T."/>
            <person name="Jiang X.T."/>
            <person name="Lai R."/>
            <person name="Lang Y.S."/>
            <person name="Liang B."/>
            <person name="Liao S.G."/>
            <person name="Mu D."/>
            <person name="Ma Y.Y."/>
            <person name="Niu Y.Y."/>
            <person name="Sun X.Q."/>
            <person name="Xia J.Q."/>
            <person name="Xiao J."/>
            <person name="Xiong Z.Q."/>
            <person name="Xu L."/>
            <person name="Yang L."/>
            <person name="Zhang Y."/>
            <person name="Zhao W."/>
            <person name="Zhao X.D."/>
            <person name="Zheng Y.T."/>
            <person name="Zhou J.M."/>
            <person name="Zhu Y.B."/>
            <person name="Zhang G.J."/>
            <person name="Wang J."/>
            <person name="Yao Y.G."/>
        </authorList>
    </citation>
    <scope>NUCLEOTIDE SEQUENCE [LARGE SCALE GENOMIC DNA]</scope>
</reference>
<evidence type="ECO:0000313" key="14">
    <source>
        <dbReference type="Proteomes" id="UP000011518"/>
    </source>
</evidence>
<dbReference type="PRINTS" id="PR00258">
    <property type="entry name" value="SPERACTRCPTR"/>
</dbReference>
<dbReference type="GO" id="GO:0045217">
    <property type="term" value="P:cell-cell junction maintenance"/>
    <property type="evidence" value="ECO:0007669"/>
    <property type="project" value="TreeGrafter"/>
</dbReference>
<dbReference type="PANTHER" id="PTHR47653:SF1">
    <property type="entry name" value="DELETED IN MALIGNANT BRAIN TUMORS 1 PROTEIN"/>
    <property type="match status" value="1"/>
</dbReference>
<dbReference type="InParanoid" id="L9L1Q8"/>
<evidence type="ECO:0000256" key="4">
    <source>
        <dbReference type="ARBA" id="ARBA00022737"/>
    </source>
</evidence>
<evidence type="ECO:0000256" key="9">
    <source>
        <dbReference type="PROSITE-ProRule" id="PRU00196"/>
    </source>
</evidence>
<keyword evidence="3 11" id="KW-0732">Signal</keyword>
<feature type="signal peptide" evidence="11">
    <location>
        <begin position="1"/>
        <end position="24"/>
    </location>
</feature>
<keyword evidence="6 10" id="KW-0472">Membrane</keyword>
<feature type="disulfide bond" evidence="9">
    <location>
        <begin position="514"/>
        <end position="524"/>
    </location>
</feature>
<dbReference type="InterPro" id="IPR001190">
    <property type="entry name" value="SRCR"/>
</dbReference>
<keyword evidence="5 10" id="KW-1133">Transmembrane helix</keyword>
<keyword evidence="8" id="KW-0325">Glycoprotein</keyword>
<feature type="domain" description="SRCR" evidence="12">
    <location>
        <begin position="136"/>
        <end position="233"/>
    </location>
</feature>
<evidence type="ECO:0000259" key="12">
    <source>
        <dbReference type="PROSITE" id="PS50287"/>
    </source>
</evidence>
<organism evidence="13 14">
    <name type="scientific">Tupaia chinensis</name>
    <name type="common">Chinese tree shrew</name>
    <name type="synonym">Tupaia belangeri chinensis</name>
    <dbReference type="NCBI Taxonomy" id="246437"/>
    <lineage>
        <taxon>Eukaryota</taxon>
        <taxon>Metazoa</taxon>
        <taxon>Chordata</taxon>
        <taxon>Craniata</taxon>
        <taxon>Vertebrata</taxon>
        <taxon>Euteleostomi</taxon>
        <taxon>Mammalia</taxon>
        <taxon>Eutheria</taxon>
        <taxon>Euarchontoglires</taxon>
        <taxon>Scandentia</taxon>
        <taxon>Tupaiidae</taxon>
        <taxon>Tupaia</taxon>
    </lineage>
</organism>
<dbReference type="Pfam" id="PF00530">
    <property type="entry name" value="SRCR"/>
    <property type="match status" value="5"/>
</dbReference>
<dbReference type="FunFam" id="3.10.250.10:FF:000009">
    <property type="entry name" value="WC1"/>
    <property type="match status" value="1"/>
</dbReference>
<dbReference type="PROSITE" id="PS50287">
    <property type="entry name" value="SRCR_2"/>
    <property type="match status" value="5"/>
</dbReference>
<feature type="disulfide bond" evidence="9">
    <location>
        <begin position="409"/>
        <end position="419"/>
    </location>
</feature>
<evidence type="ECO:0000313" key="13">
    <source>
        <dbReference type="EMBL" id="ELW67327.1"/>
    </source>
</evidence>
<evidence type="ECO:0000256" key="1">
    <source>
        <dbReference type="ARBA" id="ARBA00004167"/>
    </source>
</evidence>
<dbReference type="InterPro" id="IPR053243">
    <property type="entry name" value="SJ_maturation_regulator"/>
</dbReference>
<evidence type="ECO:0000256" key="2">
    <source>
        <dbReference type="ARBA" id="ARBA00022692"/>
    </source>
</evidence>
<dbReference type="SMART" id="SM00202">
    <property type="entry name" value="SR"/>
    <property type="match status" value="5"/>
</dbReference>
<protein>
    <recommendedName>
        <fullName evidence="12">SRCR domain-containing protein</fullName>
    </recommendedName>
</protein>
<evidence type="ECO:0000256" key="8">
    <source>
        <dbReference type="ARBA" id="ARBA00023180"/>
    </source>
</evidence>
<comment type="caution">
    <text evidence="9">Lacks conserved residue(s) required for the propagation of feature annotation.</text>
</comment>
<evidence type="ECO:0000256" key="11">
    <source>
        <dbReference type="SAM" id="SignalP"/>
    </source>
</evidence>
<feature type="disulfide bond" evidence="9">
    <location>
        <begin position="202"/>
        <end position="212"/>
    </location>
</feature>
<evidence type="ECO:0000256" key="3">
    <source>
        <dbReference type="ARBA" id="ARBA00022729"/>
    </source>
</evidence>
<feature type="chain" id="PRO_5004000043" description="SRCR domain-containing protein" evidence="11">
    <location>
        <begin position="25"/>
        <end position="635"/>
    </location>
</feature>
<feature type="domain" description="SRCR" evidence="12">
    <location>
        <begin position="340"/>
        <end position="440"/>
    </location>
</feature>
<feature type="domain" description="SRCR" evidence="12">
    <location>
        <begin position="28"/>
        <end position="129"/>
    </location>
</feature>
<evidence type="ECO:0000256" key="7">
    <source>
        <dbReference type="ARBA" id="ARBA00023157"/>
    </source>
</evidence>
<feature type="disulfide bond" evidence="9">
    <location>
        <begin position="307"/>
        <end position="317"/>
    </location>
</feature>
<dbReference type="AlphaFoldDB" id="L9L1Q8"/>
<keyword evidence="7 9" id="KW-1015">Disulfide bond</keyword>
<dbReference type="FunFam" id="3.10.250.10:FF:000016">
    <property type="entry name" value="Scavenger receptor cysteine-rich protein type 12"/>
    <property type="match status" value="2"/>
</dbReference>
<dbReference type="GO" id="GO:0005737">
    <property type="term" value="C:cytoplasm"/>
    <property type="evidence" value="ECO:0007669"/>
    <property type="project" value="UniProtKB-ARBA"/>
</dbReference>
<comment type="subcellular location">
    <subcellularLocation>
        <location evidence="1">Membrane</location>
        <topology evidence="1">Single-pass membrane protein</topology>
    </subcellularLocation>
</comment>
<accession>L9L1Q8</accession>
<dbReference type="Gene3D" id="3.10.250.10">
    <property type="entry name" value="SRCR-like domain"/>
    <property type="match status" value="5"/>
</dbReference>
<dbReference type="EMBL" id="KB320619">
    <property type="protein sequence ID" value="ELW67327.1"/>
    <property type="molecule type" value="Genomic_DNA"/>
</dbReference>
<feature type="disulfide bond" evidence="9">
    <location>
        <begin position="365"/>
        <end position="429"/>
    </location>
</feature>
<dbReference type="SUPFAM" id="SSF56487">
    <property type="entry name" value="SRCR-like"/>
    <property type="match status" value="5"/>
</dbReference>
<feature type="domain" description="SRCR" evidence="12">
    <location>
        <begin position="445"/>
        <end position="545"/>
    </location>
</feature>
<dbReference type="FunFam" id="3.10.250.10:FF:000002">
    <property type="entry name" value="Scavenger receptor cysteine-rich type 1 protein M130"/>
    <property type="match status" value="1"/>
</dbReference>
<feature type="transmembrane region" description="Helical" evidence="10">
    <location>
        <begin position="558"/>
        <end position="581"/>
    </location>
</feature>
<feature type="disulfide bond" evidence="9">
    <location>
        <begin position="483"/>
        <end position="544"/>
    </location>
</feature>
<evidence type="ECO:0000256" key="5">
    <source>
        <dbReference type="ARBA" id="ARBA00022989"/>
    </source>
</evidence>
<evidence type="ECO:0000256" key="6">
    <source>
        <dbReference type="ARBA" id="ARBA00023136"/>
    </source>
</evidence>
<feature type="disulfide bond" evidence="9">
    <location>
        <begin position="97"/>
        <end position="107"/>
    </location>
</feature>
<proteinExistence type="predicted"/>
<name>L9L1Q8_TUPCH</name>